<organism evidence="1 2">
    <name type="scientific">Roseateles asaccharophilus</name>
    <dbReference type="NCBI Taxonomy" id="582607"/>
    <lineage>
        <taxon>Bacteria</taxon>
        <taxon>Pseudomonadati</taxon>
        <taxon>Pseudomonadota</taxon>
        <taxon>Betaproteobacteria</taxon>
        <taxon>Burkholderiales</taxon>
        <taxon>Sphaerotilaceae</taxon>
        <taxon>Roseateles</taxon>
    </lineage>
</organism>
<sequence>MFVPPYTVTVTSTAGGMSKCSYVDGNGNPVPDGAVLTTTTPDGQEGELAINFTEAKVRGKNLRLVGAAVKTVGNDPAMNPYNFLSASRSQAGDAWVDSVVVPWGVDHYTRRGVVLLFAQVSSSGDMLNFYPSSDPQTQNDQPQTCD</sequence>
<dbReference type="EMBL" id="JAVDXV010000001">
    <property type="protein sequence ID" value="MDR7331416.1"/>
    <property type="molecule type" value="Genomic_DNA"/>
</dbReference>
<comment type="caution">
    <text evidence="1">The sequence shown here is derived from an EMBL/GenBank/DDBJ whole genome shotgun (WGS) entry which is preliminary data.</text>
</comment>
<evidence type="ECO:0000313" key="1">
    <source>
        <dbReference type="EMBL" id="MDR7331416.1"/>
    </source>
</evidence>
<keyword evidence="2" id="KW-1185">Reference proteome</keyword>
<protein>
    <submittedName>
        <fullName evidence="1">Uncharacterized protein</fullName>
    </submittedName>
</protein>
<gene>
    <name evidence="1" type="ORF">J2X21_000528</name>
</gene>
<proteinExistence type="predicted"/>
<evidence type="ECO:0000313" key="2">
    <source>
        <dbReference type="Proteomes" id="UP001180825"/>
    </source>
</evidence>
<accession>A0ABU2A2J4</accession>
<name>A0ABU2A2J4_9BURK</name>
<dbReference type="RefSeq" id="WP_310324517.1">
    <property type="nucleotide sequence ID" value="NZ_JAVDXV010000001.1"/>
</dbReference>
<reference evidence="1 2" key="1">
    <citation type="submission" date="2023-07" db="EMBL/GenBank/DDBJ databases">
        <title>Sorghum-associated microbial communities from plants grown in Nebraska, USA.</title>
        <authorList>
            <person name="Schachtman D."/>
        </authorList>
    </citation>
    <scope>NUCLEOTIDE SEQUENCE [LARGE SCALE GENOMIC DNA]</scope>
    <source>
        <strain evidence="1 2">BE316</strain>
    </source>
</reference>
<dbReference type="Proteomes" id="UP001180825">
    <property type="component" value="Unassembled WGS sequence"/>
</dbReference>